<feature type="region of interest" description="Disordered" evidence="10">
    <location>
        <begin position="177"/>
        <end position="204"/>
    </location>
</feature>
<evidence type="ECO:0000256" key="1">
    <source>
        <dbReference type="ARBA" id="ARBA00001974"/>
    </source>
</evidence>
<comment type="cofactor">
    <cofactor evidence="1">
        <name>FAD</name>
        <dbReference type="ChEBI" id="CHEBI:57692"/>
    </cofactor>
</comment>
<feature type="compositionally biased region" description="Low complexity" evidence="10">
    <location>
        <begin position="808"/>
        <end position="834"/>
    </location>
</feature>
<reference evidence="13" key="1">
    <citation type="submission" date="2019-01" db="EMBL/GenBank/DDBJ databases">
        <title>Colletotrichum abscissum LGMF1257.</title>
        <authorList>
            <person name="Baroncelli R."/>
        </authorList>
    </citation>
    <scope>NUCLEOTIDE SEQUENCE</scope>
    <source>
        <strain evidence="13">Ca142</strain>
    </source>
</reference>
<feature type="compositionally biased region" description="Basic and acidic residues" evidence="10">
    <location>
        <begin position="1025"/>
        <end position="1041"/>
    </location>
</feature>
<dbReference type="EMBL" id="SDAQ01000025">
    <property type="protein sequence ID" value="KAI3554245.1"/>
    <property type="molecule type" value="Genomic_DNA"/>
</dbReference>
<organism evidence="13 14">
    <name type="scientific">Colletotrichum abscissum</name>
    <dbReference type="NCBI Taxonomy" id="1671311"/>
    <lineage>
        <taxon>Eukaryota</taxon>
        <taxon>Fungi</taxon>
        <taxon>Dikarya</taxon>
        <taxon>Ascomycota</taxon>
        <taxon>Pezizomycotina</taxon>
        <taxon>Sordariomycetes</taxon>
        <taxon>Hypocreomycetidae</taxon>
        <taxon>Glomerellales</taxon>
        <taxon>Glomerellaceae</taxon>
        <taxon>Colletotrichum</taxon>
        <taxon>Colletotrichum acutatum species complex</taxon>
    </lineage>
</organism>
<dbReference type="InterPro" id="IPR029058">
    <property type="entry name" value="AB_hydrolase_fold"/>
</dbReference>
<feature type="compositionally biased region" description="Basic and acidic residues" evidence="10">
    <location>
        <begin position="841"/>
        <end position="854"/>
    </location>
</feature>
<sequence length="1507" mass="163296">MLLVYQVGSVKIGEVVRYTVTYTPSQDRILPSPERLYLRVRNTSAIALRAAFVHGPYTLGAAAYPSNFDPNVKFANPRRYGVPEFEPMLKAGGSWECELVVPEHIRQSAGTGGGAHFGGGGGASGAPGETETECASWIVEVSSQVIFSTSAAVGYEVTIARDAKSLNLSSSLPVIGGQAQVPQPGKVADHQQSMGAKDGHHPAQPKGVFSKAIRLKVEDTAALWNTPRLPGWDDLNIDRLKSRAKKDQPVESVVTQDRQTDGKPEIKQKKVHLVVLTHGLHSNLGADMLYLKESIDQTVAQAKIDAKARRAKERADKTDKGEDKTQDDSPAEDDGDDEEVIVRGFSGNATKTERGIKYLGKRLARYILSMSYPDQPFLPSKKGHAESAVSAVFNKPDSDSSKAAHKHSTIHEKESDEKRPFKITSISFIGHSLGGLIQTYAVAYIQKHSPEFFTIIKPINFVALATPFLGLSNENPLYVKFALDFGLVGRTGQDLGLTWRAPTIARSGWGAIVSNLGESAHKRVMGEVQPESKPLLRILPTGPAHTALKKFRNRTVYSNVVNDGIVPLRTSCLLFLDWQGLGRVEKARREAGLVETLVGAGWAELTGGSLAPTPRRSSAFLPPDEGEVSDDHSGNITPTAPTDAVEVPQPPQNAMVEDDRASLRSVPTPFNESGPEDAKDTSSGPFAGFFSLFKGSEQTQAKTQSKTPSLSNKQNKIYRRSQTINFDEIPQTSGTKVTAGHELERDQQHVAPPRTSFFESAHDLINPKIPTTEYIIDPSKRPRAIFHDRVYHPSDIPPPPLKKKPTGSLASRRSTFRRAASTGSGGSRTSTDSSPHPSQRFSHEGTMDSTRDYDDTINTNPDKGPDEEIDGSQMRVEEKIARAYHRGLAWRKVLVKLEPDAHNNIIVRRMFANAYGWPVVKHLVDAHFSDSATARTRDEDEGSGELALDMGQAPNKYGDEVRDSGAASTGGDGSDERPIAGMLSPNSQREAADRVPDMQAPPKRRSSSRSSSASPPRITRATRPQRPERVDSMTWSDRDWADDSDDSETTATTASVKSPVVAEFKDKEGGNRSSTPLGGWNWTEKIVGRGGSSRKTSPKPETQADGKAVKSDVKGDVKTATGRDVDFTHVVIGGGAVGLATSHRLATRPDTTTLLLERRTAVGTETSSRNSEVIHAGIYYPPNTLKTALCVRGKHLLYDFCAKHHVGHANTGKWIVAQNDVQREALQRVHDFCTDEIGVPVRWVGEEEARREEPEVRALAGVLESPTTGIVDSHGLMVALNGLFEDAGGVVALNSHVVGVRPLGQRGSQGWEVSVRDPSTGETSAVTAEVLVNAAGLGAVDVHNMVVPPSRRREMFYAKGNYFSYSGGSKPAPKVKRLIYPAPEPGAGGLGTHLTLDLAGRVRFGPDVEWVDSPDDLAVNSARLPEAVEAIKKYLPGLDAGALVPDYAGIRPKLGRKQAVADGSGFHDFIVRKEDGYEGWVNLLGIESPGLTSCLAIAERVDEIVYG</sequence>
<dbReference type="EC" id="1.1.99.2" evidence="8"/>
<keyword evidence="3" id="KW-0285">Flavoprotein</keyword>
<dbReference type="Gene3D" id="3.50.50.60">
    <property type="entry name" value="FAD/NAD(P)-binding domain"/>
    <property type="match status" value="1"/>
</dbReference>
<feature type="region of interest" description="Disordered" evidence="10">
    <location>
        <begin position="790"/>
        <end position="872"/>
    </location>
</feature>
<dbReference type="InterPro" id="IPR036188">
    <property type="entry name" value="FAD/NAD-bd_sf"/>
</dbReference>
<proteinExistence type="inferred from homology"/>
<evidence type="ECO:0000256" key="6">
    <source>
        <dbReference type="ARBA" id="ARBA00036066"/>
    </source>
</evidence>
<dbReference type="Pfam" id="PF01266">
    <property type="entry name" value="DAO"/>
    <property type="match status" value="1"/>
</dbReference>
<feature type="region of interest" description="Disordered" evidence="10">
    <location>
        <begin position="110"/>
        <end position="129"/>
    </location>
</feature>
<dbReference type="Pfam" id="PF05057">
    <property type="entry name" value="DUF676"/>
    <property type="match status" value="2"/>
</dbReference>
<feature type="compositionally biased region" description="Basic and acidic residues" evidence="10">
    <location>
        <begin position="1102"/>
        <end position="1115"/>
    </location>
</feature>
<feature type="region of interest" description="Disordered" evidence="10">
    <location>
        <begin position="309"/>
        <end position="346"/>
    </location>
</feature>
<evidence type="ECO:0000256" key="5">
    <source>
        <dbReference type="ARBA" id="ARBA00023002"/>
    </source>
</evidence>
<feature type="region of interest" description="Disordered" evidence="10">
    <location>
        <begin position="605"/>
        <end position="690"/>
    </location>
</feature>
<feature type="compositionally biased region" description="Gly residues" evidence="10">
    <location>
        <begin position="110"/>
        <end position="125"/>
    </location>
</feature>
<dbReference type="GO" id="GO:0047545">
    <property type="term" value="F:(S)-2-hydroxyglutarate dehydrogenase activity"/>
    <property type="evidence" value="ECO:0007669"/>
    <property type="project" value="UniProtKB-EC"/>
</dbReference>
<feature type="compositionally biased region" description="Acidic residues" evidence="10">
    <location>
        <begin position="329"/>
        <end position="339"/>
    </location>
</feature>
<dbReference type="InterPro" id="IPR007751">
    <property type="entry name" value="DUF676_lipase-like"/>
</dbReference>
<evidence type="ECO:0000313" key="13">
    <source>
        <dbReference type="EMBL" id="KAI3554245.1"/>
    </source>
</evidence>
<evidence type="ECO:0000259" key="11">
    <source>
        <dbReference type="Pfam" id="PF01266"/>
    </source>
</evidence>
<evidence type="ECO:0000256" key="8">
    <source>
        <dbReference type="ARBA" id="ARBA00038878"/>
    </source>
</evidence>
<keyword evidence="5" id="KW-0560">Oxidoreductase</keyword>
<feature type="domain" description="DUF676" evidence="12">
    <location>
        <begin position="417"/>
        <end position="570"/>
    </location>
</feature>
<dbReference type="OrthoDB" id="5368485at2759"/>
<evidence type="ECO:0000313" key="14">
    <source>
        <dbReference type="Proteomes" id="UP001056436"/>
    </source>
</evidence>
<evidence type="ECO:0000256" key="3">
    <source>
        <dbReference type="ARBA" id="ARBA00022630"/>
    </source>
</evidence>
<dbReference type="InterPro" id="IPR006076">
    <property type="entry name" value="FAD-dep_OxRdtase"/>
</dbReference>
<evidence type="ECO:0000256" key="10">
    <source>
        <dbReference type="SAM" id="MobiDB-lite"/>
    </source>
</evidence>
<dbReference type="PANTHER" id="PTHR43104:SF4">
    <property type="entry name" value="L-2-HYDROXYGLUTARATE DEHYDROGENASE, MITOCHONDRIAL"/>
    <property type="match status" value="1"/>
</dbReference>
<keyword evidence="4" id="KW-0274">FAD</keyword>
<evidence type="ECO:0000256" key="9">
    <source>
        <dbReference type="ARBA" id="ARBA00041137"/>
    </source>
</evidence>
<gene>
    <name evidence="13" type="ORF">CABS02_05661</name>
</gene>
<comment type="similarity">
    <text evidence="2">Belongs to the putative lipase ROG1 family.</text>
</comment>
<comment type="similarity">
    <text evidence="7">Belongs to the L2HGDH family.</text>
</comment>
<dbReference type="PANTHER" id="PTHR43104">
    <property type="entry name" value="L-2-HYDROXYGLUTARATE DEHYDROGENASE, MITOCHONDRIAL"/>
    <property type="match status" value="1"/>
</dbReference>
<keyword evidence="14" id="KW-1185">Reference proteome</keyword>
<feature type="region of interest" description="Disordered" evidence="10">
    <location>
        <begin position="932"/>
        <end position="1115"/>
    </location>
</feature>
<evidence type="ECO:0000256" key="2">
    <source>
        <dbReference type="ARBA" id="ARBA00007920"/>
    </source>
</evidence>
<dbReference type="SUPFAM" id="SSF53474">
    <property type="entry name" value="alpha/beta-Hydrolases"/>
    <property type="match status" value="1"/>
</dbReference>
<accession>A0A9P9XHX2</accession>
<name>A0A9P9XHX2_9PEZI</name>
<feature type="compositionally biased region" description="Basic and acidic residues" evidence="10">
    <location>
        <begin position="309"/>
        <end position="327"/>
    </location>
</feature>
<dbReference type="Gene3D" id="3.30.9.10">
    <property type="entry name" value="D-Amino Acid Oxidase, subunit A, domain 2"/>
    <property type="match status" value="1"/>
</dbReference>
<dbReference type="SUPFAM" id="SSF51905">
    <property type="entry name" value="FAD/NAD(P)-binding domain"/>
    <property type="match status" value="1"/>
</dbReference>
<evidence type="ECO:0000259" key="12">
    <source>
        <dbReference type="Pfam" id="PF05057"/>
    </source>
</evidence>
<comment type="caution">
    <text evidence="13">The sequence shown here is derived from an EMBL/GenBank/DDBJ whole genome shotgun (WGS) entry which is preliminary data.</text>
</comment>
<evidence type="ECO:0000256" key="4">
    <source>
        <dbReference type="ARBA" id="ARBA00022827"/>
    </source>
</evidence>
<feature type="domain" description="FAD dependent oxidoreductase" evidence="11">
    <location>
        <begin position="1130"/>
        <end position="1501"/>
    </location>
</feature>
<evidence type="ECO:0000256" key="7">
    <source>
        <dbReference type="ARBA" id="ARBA00037941"/>
    </source>
</evidence>
<feature type="domain" description="DUF676" evidence="12">
    <location>
        <begin position="268"/>
        <end position="311"/>
    </location>
</feature>
<comment type="catalytic activity">
    <reaction evidence="6">
        <text>(S)-2-hydroxyglutarate + A = 2-oxoglutarate + AH2</text>
        <dbReference type="Rhea" id="RHEA:21252"/>
        <dbReference type="ChEBI" id="CHEBI:13193"/>
        <dbReference type="ChEBI" id="CHEBI:16782"/>
        <dbReference type="ChEBI" id="CHEBI:16810"/>
        <dbReference type="ChEBI" id="CHEBI:17499"/>
        <dbReference type="EC" id="1.1.99.2"/>
    </reaction>
</comment>
<feature type="region of interest" description="Disordered" evidence="10">
    <location>
        <begin position="394"/>
        <end position="416"/>
    </location>
</feature>
<dbReference type="Gene3D" id="3.40.50.1820">
    <property type="entry name" value="alpha/beta hydrolase"/>
    <property type="match status" value="1"/>
</dbReference>
<protein>
    <recommendedName>
        <fullName evidence="9">L-2-hydroxyglutarate dehydrogenase, mitochondrial</fullName>
        <ecNumber evidence="8">1.1.99.2</ecNumber>
    </recommendedName>
</protein>
<dbReference type="Proteomes" id="UP001056436">
    <property type="component" value="Unassembled WGS sequence"/>
</dbReference>
<feature type="compositionally biased region" description="Low complexity" evidence="10">
    <location>
        <begin position="1008"/>
        <end position="1017"/>
    </location>
</feature>